<evidence type="ECO:0000313" key="8">
    <source>
        <dbReference type="RefSeq" id="XP_059602987.1"/>
    </source>
</evidence>
<keyword evidence="5" id="KW-0472">Membrane</keyword>
<evidence type="ECO:0000256" key="2">
    <source>
        <dbReference type="ARBA" id="ARBA00007558"/>
    </source>
</evidence>
<dbReference type="KEGG" id="ang:An18g06120"/>
<feature type="region of interest" description="Disordered" evidence="6">
    <location>
        <begin position="256"/>
        <end position="355"/>
    </location>
</feature>
<feature type="compositionally biased region" description="Basic residues" evidence="6">
    <location>
        <begin position="285"/>
        <end position="299"/>
    </location>
</feature>
<accession>A0AAJ8BTC0</accession>
<dbReference type="InterPro" id="IPR054549">
    <property type="entry name" value="UVB_sens_RUS_dom"/>
</dbReference>
<dbReference type="GO" id="GO:0016020">
    <property type="term" value="C:membrane"/>
    <property type="evidence" value="ECO:0007669"/>
    <property type="project" value="UniProtKB-SubCell"/>
</dbReference>
<feature type="domain" description="Protein root UVB sensitive/RUS" evidence="7">
    <location>
        <begin position="64"/>
        <end position="237"/>
    </location>
</feature>
<dbReference type="VEuPathDB" id="FungiDB:An18g06120"/>
<feature type="region of interest" description="Disordered" evidence="6">
    <location>
        <begin position="383"/>
        <end position="402"/>
    </location>
</feature>
<dbReference type="AlphaFoldDB" id="A0AAJ8BTC0"/>
<organism evidence="8">
    <name type="scientific">Aspergillus niger</name>
    <dbReference type="NCBI Taxonomy" id="5061"/>
    <lineage>
        <taxon>Eukaryota</taxon>
        <taxon>Fungi</taxon>
        <taxon>Dikarya</taxon>
        <taxon>Ascomycota</taxon>
        <taxon>Pezizomycotina</taxon>
        <taxon>Eurotiomycetes</taxon>
        <taxon>Eurotiomycetidae</taxon>
        <taxon>Eurotiales</taxon>
        <taxon>Aspergillaceae</taxon>
        <taxon>Aspergillus</taxon>
        <taxon>Aspergillus subgen. Circumdati</taxon>
    </lineage>
</organism>
<dbReference type="RefSeq" id="XP_059602987.1">
    <property type="nucleotide sequence ID" value="XM_059745869.1"/>
</dbReference>
<comment type="subcellular location">
    <subcellularLocation>
        <location evidence="1">Membrane</location>
    </subcellularLocation>
</comment>
<name>A0AAJ8BTC0_ASPNG</name>
<evidence type="ECO:0000256" key="6">
    <source>
        <dbReference type="SAM" id="MobiDB-lite"/>
    </source>
</evidence>
<dbReference type="PANTHER" id="PTHR12770:SF31">
    <property type="entry name" value="RUS FAMILY MEMBER 1"/>
    <property type="match status" value="1"/>
</dbReference>
<gene>
    <name evidence="8" type="ORF">An18g06120</name>
</gene>
<dbReference type="GeneID" id="4990180"/>
<dbReference type="InterPro" id="IPR006968">
    <property type="entry name" value="RUS_fam"/>
</dbReference>
<reference evidence="8" key="1">
    <citation type="submission" date="2025-02" db="EMBL/GenBank/DDBJ databases">
        <authorList>
            <consortium name="NCBI Genome Project"/>
        </authorList>
    </citation>
    <scope>NUCLEOTIDE SEQUENCE</scope>
</reference>
<evidence type="ECO:0000256" key="4">
    <source>
        <dbReference type="ARBA" id="ARBA00022989"/>
    </source>
</evidence>
<evidence type="ECO:0000256" key="1">
    <source>
        <dbReference type="ARBA" id="ARBA00004370"/>
    </source>
</evidence>
<feature type="compositionally biased region" description="Polar residues" evidence="6">
    <location>
        <begin position="309"/>
        <end position="319"/>
    </location>
</feature>
<protein>
    <recommendedName>
        <fullName evidence="7">Protein root UVB sensitive/RUS domain-containing protein</fullName>
    </recommendedName>
</protein>
<dbReference type="PANTHER" id="PTHR12770">
    <property type="entry name" value="RUS1 FAMILY PROTEIN C16ORF58"/>
    <property type="match status" value="1"/>
</dbReference>
<comment type="similarity">
    <text evidence="2">Belongs to the RUS1 family.</text>
</comment>
<dbReference type="Pfam" id="PF04884">
    <property type="entry name" value="UVB_sens_prot"/>
    <property type="match status" value="1"/>
</dbReference>
<keyword evidence="4" id="KW-1133">Transmembrane helix</keyword>
<sequence length="484" mass="53112">MAPKEDSTAITFTEVDEVNHPTATYIYSEPAAGPAHREHGKKHGENWGRVDVAHASSTAPAAWSSKSVQDFLVEVFLPAGYPHSVTDDYAPPYQTRRLIHEGLSPSLQQLDCWPPILESSAARLPLGVGVGNADASPTAALLLHILQDTSGRIATILFAHRVGTALEPECKMYRLAADIFNDLAMILDCLSPMIPAGAPRVTVLSTAGVLRALCGVAGGSSKASLSAHFSRWGNLAEAAITDFLSTERFVSRDNHITHRNAGPAPQSQLCGRPLRPNDQSQQAASKHRLLNPPKHRPRPHTTPPPRAIQTATNPCTTLPPTALLEDPNPSPSLQERENLRNRRHPPLVPNNETPSNPWLLPYRHLPAPIPLFHRTIQQHTINNLLSIPPNPSPNTPTHHPLQQRRLHPLPHQQQQKQQKEPNMARKHPAQEYYYQSIPAQGMGACLAGCKGLVDVISSDSRLHQYLRPGRNYDECTGADVRVPE</sequence>
<evidence type="ECO:0000256" key="3">
    <source>
        <dbReference type="ARBA" id="ARBA00022692"/>
    </source>
</evidence>
<evidence type="ECO:0000256" key="5">
    <source>
        <dbReference type="ARBA" id="ARBA00023136"/>
    </source>
</evidence>
<proteinExistence type="inferred from homology"/>
<keyword evidence="3" id="KW-0812">Transmembrane</keyword>
<evidence type="ECO:0000259" key="7">
    <source>
        <dbReference type="Pfam" id="PF04884"/>
    </source>
</evidence>
<reference evidence="8" key="2">
    <citation type="submission" date="2025-08" db="UniProtKB">
        <authorList>
            <consortium name="RefSeq"/>
        </authorList>
    </citation>
    <scope>IDENTIFICATION</scope>
</reference>